<evidence type="ECO:0000256" key="2">
    <source>
        <dbReference type="ARBA" id="ARBA00004651"/>
    </source>
</evidence>
<dbReference type="Proteomes" id="UP000054051">
    <property type="component" value="Unassembled WGS sequence"/>
</dbReference>
<dbReference type="EMBL" id="CAFB01000064">
    <property type="protein sequence ID" value="CCD30134.1"/>
    <property type="molecule type" value="Genomic_DNA"/>
</dbReference>
<evidence type="ECO:0000313" key="15">
    <source>
        <dbReference type="EMBL" id="CCD30134.1"/>
    </source>
</evidence>
<keyword evidence="7" id="KW-0479">Metal-binding</keyword>
<comment type="caution">
    <text evidence="15">The sequence shown here is derived from an EMBL/GenBank/DDBJ whole genome shotgun (WGS) entry which is preliminary data.</text>
</comment>
<evidence type="ECO:0000256" key="7">
    <source>
        <dbReference type="ARBA" id="ARBA00022723"/>
    </source>
</evidence>
<dbReference type="InterPro" id="IPR011577">
    <property type="entry name" value="Cyt_b561_bac/Ni-Hgenase"/>
</dbReference>
<evidence type="ECO:0000256" key="11">
    <source>
        <dbReference type="ARBA" id="ARBA00023136"/>
    </source>
</evidence>
<dbReference type="Gene3D" id="1.20.950.20">
    <property type="entry name" value="Transmembrane di-heme cytochromes, Chain C"/>
    <property type="match status" value="1"/>
</dbReference>
<organism evidence="15 16">
    <name type="scientific">Candidatus Glomeribacter gigasporarum BEG34</name>
    <dbReference type="NCBI Taxonomy" id="1070319"/>
    <lineage>
        <taxon>Bacteria</taxon>
        <taxon>Pseudomonadati</taxon>
        <taxon>Pseudomonadota</taxon>
        <taxon>Betaproteobacteria</taxon>
        <taxon>Burkholderiales</taxon>
        <taxon>Burkholderiaceae</taxon>
        <taxon>Candidatus Glomeribacter</taxon>
    </lineage>
</organism>
<dbReference type="GO" id="GO:0022904">
    <property type="term" value="P:respiratory electron transport chain"/>
    <property type="evidence" value="ECO:0007669"/>
    <property type="project" value="InterPro"/>
</dbReference>
<dbReference type="SUPFAM" id="SSF81342">
    <property type="entry name" value="Transmembrane di-heme cytochromes"/>
    <property type="match status" value="1"/>
</dbReference>
<keyword evidence="3" id="KW-0813">Transport</keyword>
<evidence type="ECO:0000256" key="12">
    <source>
        <dbReference type="ARBA" id="ARBA00037975"/>
    </source>
</evidence>
<gene>
    <name evidence="15" type="ORF">CAGGBEG34_450008</name>
</gene>
<evidence type="ECO:0000256" key="5">
    <source>
        <dbReference type="ARBA" id="ARBA00022617"/>
    </source>
</evidence>
<dbReference type="PANTHER" id="PTHR30529:SF1">
    <property type="entry name" value="CYTOCHROME B561 HOMOLOG 2"/>
    <property type="match status" value="1"/>
</dbReference>
<keyword evidence="9 13" id="KW-1133">Transmembrane helix</keyword>
<keyword evidence="4" id="KW-1003">Cell membrane</keyword>
<dbReference type="Pfam" id="PF01292">
    <property type="entry name" value="Ni_hydr_CYTB"/>
    <property type="match status" value="1"/>
</dbReference>
<proteinExistence type="inferred from homology"/>
<feature type="transmembrane region" description="Helical" evidence="13">
    <location>
        <begin position="150"/>
        <end position="168"/>
    </location>
</feature>
<comment type="similarity">
    <text evidence="12">Belongs to the cytochrome b561 family.</text>
</comment>
<evidence type="ECO:0000256" key="13">
    <source>
        <dbReference type="SAM" id="Phobius"/>
    </source>
</evidence>
<evidence type="ECO:0000256" key="9">
    <source>
        <dbReference type="ARBA" id="ARBA00022989"/>
    </source>
</evidence>
<dbReference type="OrthoDB" id="8536275at2"/>
<reference evidence="15 16" key="1">
    <citation type="submission" date="2011-08" db="EMBL/GenBank/DDBJ databases">
        <title>The genome of the obligate endobacterium of an arbuscular mycorrhizal fungus reveals an interphylum network of nutritional interactions.</title>
        <authorList>
            <person name="Ghignone S."/>
            <person name="Salvioli A."/>
            <person name="Anca I."/>
            <person name="Lumini E."/>
            <person name="Ortu G."/>
            <person name="Petiti L."/>
            <person name="Cruveiller S."/>
            <person name="Bianciotto V."/>
            <person name="Piffanelli P."/>
            <person name="Lanfranco L."/>
            <person name="Bonfante P."/>
        </authorList>
    </citation>
    <scope>NUCLEOTIDE SEQUENCE [LARGE SCALE GENOMIC DNA]</scope>
    <source>
        <strain evidence="15 16">BEG34</strain>
    </source>
</reference>
<sequence>MTHIQSLAVHEKKYTAPAIALHWLIAALIICGFSLGWVMTGIPGFPPFKLQYYTWHKWIGVTIFVFAVLRVLWRLTHPAPPLQSTVAPWQRRVAYFTHALLYLLMLAIPLSGYLMSLAAGKPVVYLNLIPLPLLIEPNKALAPLFRTAHLYLNNLLLGLVALHVLAVLKHQFVDRDGLLTRMLPTLRAPSSPYPHRIARQAVQNK</sequence>
<dbReference type="InterPro" id="IPR052168">
    <property type="entry name" value="Cytochrome_b561_oxidase"/>
</dbReference>
<dbReference type="eggNOG" id="COG3038">
    <property type="taxonomic scope" value="Bacteria"/>
</dbReference>
<dbReference type="PANTHER" id="PTHR30529">
    <property type="entry name" value="CYTOCHROME B561"/>
    <property type="match status" value="1"/>
</dbReference>
<keyword evidence="11 13" id="KW-0472">Membrane</keyword>
<comment type="cofactor">
    <cofactor evidence="1">
        <name>heme b</name>
        <dbReference type="ChEBI" id="CHEBI:60344"/>
    </cofactor>
</comment>
<feature type="transmembrane region" description="Helical" evidence="13">
    <location>
        <begin position="55"/>
        <end position="73"/>
    </location>
</feature>
<dbReference type="AlphaFoldDB" id="G2JBI0"/>
<comment type="subcellular location">
    <subcellularLocation>
        <location evidence="2">Cell membrane</location>
        <topology evidence="2">Multi-pass membrane protein</topology>
    </subcellularLocation>
</comment>
<name>G2JBI0_9BURK</name>
<dbReference type="GO" id="GO:0005886">
    <property type="term" value="C:plasma membrane"/>
    <property type="evidence" value="ECO:0007669"/>
    <property type="project" value="UniProtKB-SubCell"/>
</dbReference>
<keyword evidence="10" id="KW-0408">Iron</keyword>
<feature type="domain" description="Cytochrome b561 bacterial/Ni-hydrogenase" evidence="14">
    <location>
        <begin position="14"/>
        <end position="184"/>
    </location>
</feature>
<keyword evidence="5" id="KW-0349">Heme</keyword>
<evidence type="ECO:0000256" key="1">
    <source>
        <dbReference type="ARBA" id="ARBA00001970"/>
    </source>
</evidence>
<keyword evidence="6 13" id="KW-0812">Transmembrane</keyword>
<keyword evidence="8" id="KW-0249">Electron transport</keyword>
<evidence type="ECO:0000256" key="3">
    <source>
        <dbReference type="ARBA" id="ARBA00022448"/>
    </source>
</evidence>
<protein>
    <submittedName>
        <fullName evidence="15">Putative cytochrome b561</fullName>
    </submittedName>
</protein>
<accession>G2JBI0</accession>
<evidence type="ECO:0000313" key="16">
    <source>
        <dbReference type="Proteomes" id="UP000054051"/>
    </source>
</evidence>
<evidence type="ECO:0000256" key="6">
    <source>
        <dbReference type="ARBA" id="ARBA00022692"/>
    </source>
</evidence>
<evidence type="ECO:0000259" key="14">
    <source>
        <dbReference type="Pfam" id="PF01292"/>
    </source>
</evidence>
<evidence type="ECO:0000256" key="8">
    <source>
        <dbReference type="ARBA" id="ARBA00022982"/>
    </source>
</evidence>
<dbReference type="RefSeq" id="WP_006683204.1">
    <property type="nucleotide sequence ID" value="NZ_CAFB01000064.1"/>
</dbReference>
<dbReference type="GO" id="GO:0046872">
    <property type="term" value="F:metal ion binding"/>
    <property type="evidence" value="ECO:0007669"/>
    <property type="project" value="UniProtKB-KW"/>
</dbReference>
<feature type="transmembrane region" description="Helical" evidence="13">
    <location>
        <begin position="93"/>
        <end position="115"/>
    </location>
</feature>
<evidence type="ECO:0000256" key="10">
    <source>
        <dbReference type="ARBA" id="ARBA00023004"/>
    </source>
</evidence>
<dbReference type="GO" id="GO:0009055">
    <property type="term" value="F:electron transfer activity"/>
    <property type="evidence" value="ECO:0007669"/>
    <property type="project" value="InterPro"/>
</dbReference>
<dbReference type="InterPro" id="IPR016174">
    <property type="entry name" value="Di-haem_cyt_TM"/>
</dbReference>
<evidence type="ECO:0000256" key="4">
    <source>
        <dbReference type="ARBA" id="ARBA00022475"/>
    </source>
</evidence>
<dbReference type="GO" id="GO:0020037">
    <property type="term" value="F:heme binding"/>
    <property type="evidence" value="ECO:0007669"/>
    <property type="project" value="TreeGrafter"/>
</dbReference>
<feature type="transmembrane region" description="Helical" evidence="13">
    <location>
        <begin position="21"/>
        <end position="43"/>
    </location>
</feature>
<keyword evidence="16" id="KW-1185">Reference proteome</keyword>